<dbReference type="InterPro" id="IPR017921">
    <property type="entry name" value="Znf_CTCHY"/>
</dbReference>
<dbReference type="Gene3D" id="3.30.40.10">
    <property type="entry name" value="Zinc/RING finger domain, C3HC4 (zinc finger)"/>
    <property type="match status" value="2"/>
</dbReference>
<dbReference type="SUPFAM" id="SSF161245">
    <property type="entry name" value="Zinc hairpin stack"/>
    <property type="match status" value="2"/>
</dbReference>
<dbReference type="HOGENOM" id="CLU_003967_0_0_1"/>
<dbReference type="FunFam" id="3.30.40.10:FF:000208">
    <property type="entry name" value="Zinc finger protein-related isoform 1"/>
    <property type="match status" value="2"/>
</dbReference>
<evidence type="ECO:0000259" key="6">
    <source>
        <dbReference type="PROSITE" id="PS50089"/>
    </source>
</evidence>
<evidence type="ECO:0000313" key="9">
    <source>
        <dbReference type="EnsemblPlants" id="OMERI01G24940.5"/>
    </source>
</evidence>
<evidence type="ECO:0000259" key="8">
    <source>
        <dbReference type="PROSITE" id="PS51270"/>
    </source>
</evidence>
<evidence type="ECO:0000256" key="4">
    <source>
        <dbReference type="PROSITE-ProRule" id="PRU00601"/>
    </source>
</evidence>
<dbReference type="GO" id="GO:0006879">
    <property type="term" value="P:intracellular iron ion homeostasis"/>
    <property type="evidence" value="ECO:0007669"/>
    <property type="project" value="UniProtKB-ARBA"/>
</dbReference>
<organism evidence="9">
    <name type="scientific">Oryza meridionalis</name>
    <dbReference type="NCBI Taxonomy" id="40149"/>
    <lineage>
        <taxon>Eukaryota</taxon>
        <taxon>Viridiplantae</taxon>
        <taxon>Streptophyta</taxon>
        <taxon>Embryophyta</taxon>
        <taxon>Tracheophyta</taxon>
        <taxon>Spermatophyta</taxon>
        <taxon>Magnoliopsida</taxon>
        <taxon>Liliopsida</taxon>
        <taxon>Poales</taxon>
        <taxon>Poaceae</taxon>
        <taxon>BOP clade</taxon>
        <taxon>Oryzoideae</taxon>
        <taxon>Oryzeae</taxon>
        <taxon>Oryzinae</taxon>
        <taxon>Oryza</taxon>
    </lineage>
</organism>
<keyword evidence="3" id="KW-0862">Zinc</keyword>
<dbReference type="InterPro" id="IPR013083">
    <property type="entry name" value="Znf_RING/FYVE/PHD"/>
</dbReference>
<evidence type="ECO:0000256" key="1">
    <source>
        <dbReference type="ARBA" id="ARBA00022723"/>
    </source>
</evidence>
<proteinExistence type="predicted"/>
<sequence length="1272" mass="144244">MATPTPMAGEGTLAAVMPRSPSPTASAAAGSAAEAPMLIFLYFHKAIRAELEGLHAAAVRLATERAGDVGALAERCRFFVNIYKHHCDAEDAVIFPALDIRVKNVAGTYSLEHKGENDLFSQLFALLQLDIQNDDSLRRELASCTGAIQTCLSQHMSKEEEQVFPLLTKKFSYEEQADLVWQFLCNIPVNMMAEFLPWLSSSVSSDEHEDIRCCLCKIVPEEKLLQQVVFAWIEGKTTRKVTENTTKPNSEATCDCKDASSIDHADNHISSHDDSKAGNKKYAESIDGQVERHPIDEILYWHNAIRKELIDIAEETRRMQQSGNFSDISSFNARLQFIADVCIFHSNTDASLHPQTENGSRPGKRGNDAESVPDGISRPIDTIFKFHKAIRKDLEYLDVESGKLIDGDESCLRQFIGRFRLLWGLYRAHSNAEDEIVFPALESRETLHNVSHSYTLDHKQEEQLFGDISDALAELSQLHERLTHPHIEVSEAEKNDFNSSDEIDWTRKYNELATKLQGMCKSIRAALSNHVHREELELWPLFDEHFSVEEQDKLVGRIIGSTGAEVLQSMLPWVTSALTQEEQNMMLDTWKQATKNTIHLQDKIDQNDQMFKPGWKDIFRMNQSELEAEVRKVSRDPTLDPRRKAYLIQNLMTSRWIAAQQKLPEPKSEECSEGAGIPGCAPSYRDQEKQIFGCEHYKRNCKLVAACCNKLFTCRFCHDKISDHTMERKATQEMMCMVCLKVQPVGPNCQTPSCNGLSMAKYYCNICKFFDDERTVYHCPFCNLCRLGKGLGVDFFHCMKCNCCLGMKLTEHKCREKGLETNCPICCDFLFTSSAAVRALPCGHFMHSACFQAYTCSHYTCPICCKSLGDMAVYFGMLDALLAAEELPEEYRDRIYFVMIVKEKGGLDFTGCTINAAPVVLIIPELSRPIQQIDKIDQNDQMFKPGWKDIFRMNQSELEAEVRKVSRDPTLDPRRKAYLIQNLMTSRWIAAQQKLPEPKSEECSEGAGIPGCAPSYRDQEKQIFGCEHYKRNCKLVAACCNKLFTCRFCHDKISDHTMERKATQEMMCMVCLKVQPVGPNCQTPSCNGLSMAKYYCNICKFFDDERTVYHCPFCNLCRLGKGLGVDFFHCMKCNCCLGMKLTEHKCREKGLETNCPICCDFLFTSSAAVRALPCGHFMHSACFQAYTCSHYTCPICCKSLGDMAVYFGMLDALLAAEELPEEYRDRCQDILCNDCERKGRSRFHWLYHKCGSCGSYNTRVIKTDTADCSTPN</sequence>
<evidence type="ECO:0000256" key="3">
    <source>
        <dbReference type="ARBA" id="ARBA00022833"/>
    </source>
</evidence>
<keyword evidence="2 4" id="KW-0863">Zinc-finger</keyword>
<dbReference type="InterPro" id="IPR012312">
    <property type="entry name" value="Hemerythrin-like"/>
</dbReference>
<accession>A0A0E0C6E2</accession>
<dbReference type="Proteomes" id="UP000008021">
    <property type="component" value="Chromosome 1"/>
</dbReference>
<dbReference type="GO" id="GO:0016567">
    <property type="term" value="P:protein ubiquitination"/>
    <property type="evidence" value="ECO:0007669"/>
    <property type="project" value="TreeGrafter"/>
</dbReference>
<evidence type="ECO:0000256" key="5">
    <source>
        <dbReference type="SAM" id="MobiDB-lite"/>
    </source>
</evidence>
<dbReference type="SUPFAM" id="SSF57850">
    <property type="entry name" value="RING/U-box"/>
    <property type="match status" value="2"/>
</dbReference>
<dbReference type="Pfam" id="PF01814">
    <property type="entry name" value="Hemerythrin"/>
    <property type="match status" value="2"/>
</dbReference>
<dbReference type="PROSITE" id="PS51266">
    <property type="entry name" value="ZF_CHY"/>
    <property type="match status" value="2"/>
</dbReference>
<dbReference type="Gene3D" id="2.20.28.10">
    <property type="match status" value="1"/>
</dbReference>
<dbReference type="SMART" id="SM00184">
    <property type="entry name" value="RING"/>
    <property type="match status" value="2"/>
</dbReference>
<dbReference type="CDD" id="cd12108">
    <property type="entry name" value="Hr-like"/>
    <property type="match status" value="2"/>
</dbReference>
<dbReference type="AlphaFoldDB" id="A0A0E0C6E2"/>
<keyword evidence="1" id="KW-0479">Metal-binding</keyword>
<dbReference type="Pfam" id="PF14599">
    <property type="entry name" value="zinc_ribbon_6"/>
    <property type="match status" value="1"/>
</dbReference>
<dbReference type="GO" id="GO:0061630">
    <property type="term" value="F:ubiquitin protein ligase activity"/>
    <property type="evidence" value="ECO:0007669"/>
    <property type="project" value="TreeGrafter"/>
</dbReference>
<dbReference type="PANTHER" id="PTHR21319">
    <property type="entry name" value="RING FINGER AND CHY ZINC FINGER DOMAIN-CONTAINING PROTEIN 1"/>
    <property type="match status" value="1"/>
</dbReference>
<feature type="domain" description="CTCHY-type" evidence="8">
    <location>
        <begin position="1091"/>
        <end position="1154"/>
    </location>
</feature>
<dbReference type="InterPro" id="IPR001841">
    <property type="entry name" value="Znf_RING"/>
</dbReference>
<name>A0A0E0C6E2_9ORYZ</name>
<dbReference type="InterPro" id="IPR039512">
    <property type="entry name" value="RCHY1_zinc-ribbon"/>
</dbReference>
<dbReference type="InterPro" id="IPR037275">
    <property type="entry name" value="Znf_CTCHY_sf"/>
</dbReference>
<dbReference type="Pfam" id="PF05495">
    <property type="entry name" value="zf-CHY"/>
    <property type="match status" value="2"/>
</dbReference>
<dbReference type="CDD" id="cd16464">
    <property type="entry name" value="RING-H2_Pirh2-like"/>
    <property type="match status" value="2"/>
</dbReference>
<dbReference type="InterPro" id="IPR008913">
    <property type="entry name" value="Znf_CHY"/>
</dbReference>
<feature type="domain" description="CTCHY-type" evidence="8">
    <location>
        <begin position="759"/>
        <end position="822"/>
    </location>
</feature>
<reference evidence="9" key="1">
    <citation type="submission" date="2015-04" db="UniProtKB">
        <authorList>
            <consortium name="EnsemblPlants"/>
        </authorList>
    </citation>
    <scope>IDENTIFICATION</scope>
</reference>
<dbReference type="PROSITE" id="PS51270">
    <property type="entry name" value="ZF_CTCHY"/>
    <property type="match status" value="2"/>
</dbReference>
<feature type="domain" description="CHY-type" evidence="7">
    <location>
        <begin position="687"/>
        <end position="756"/>
    </location>
</feature>
<evidence type="ECO:0000256" key="2">
    <source>
        <dbReference type="ARBA" id="ARBA00022771"/>
    </source>
</evidence>
<feature type="domain" description="RING-type" evidence="6">
    <location>
        <begin position="823"/>
        <end position="864"/>
    </location>
</feature>
<evidence type="ECO:0008006" key="11">
    <source>
        <dbReference type="Google" id="ProtNLM"/>
    </source>
</evidence>
<dbReference type="GO" id="GO:0005634">
    <property type="term" value="C:nucleus"/>
    <property type="evidence" value="ECO:0007669"/>
    <property type="project" value="TreeGrafter"/>
</dbReference>
<dbReference type="InterPro" id="IPR037274">
    <property type="entry name" value="Znf_CHY_sf"/>
</dbReference>
<protein>
    <recommendedName>
        <fullName evidence="11">CHY-type domain-containing protein</fullName>
    </recommendedName>
</protein>
<dbReference type="PANTHER" id="PTHR21319:SF0">
    <property type="entry name" value="AND RING FINGER DOMAIN PROTEIN, PUTATIVE (AFU_ORTHOLOGUE AFUA_1G08900)-RELATED"/>
    <property type="match status" value="1"/>
</dbReference>
<feature type="domain" description="CHY-type" evidence="7">
    <location>
        <begin position="1019"/>
        <end position="1088"/>
    </location>
</feature>
<dbReference type="GO" id="GO:0008270">
    <property type="term" value="F:zinc ion binding"/>
    <property type="evidence" value="ECO:0007669"/>
    <property type="project" value="UniProtKB-KW"/>
</dbReference>
<evidence type="ECO:0000313" key="10">
    <source>
        <dbReference type="Proteomes" id="UP000008021"/>
    </source>
</evidence>
<reference evidence="9" key="2">
    <citation type="submission" date="2018-05" db="EMBL/GenBank/DDBJ databases">
        <title>OmerRS3 (Oryza meridionalis Reference Sequence Version 3).</title>
        <authorList>
            <person name="Zhang J."/>
            <person name="Kudrna D."/>
            <person name="Lee S."/>
            <person name="Talag J."/>
            <person name="Welchert J."/>
            <person name="Wing R.A."/>
        </authorList>
    </citation>
    <scope>NUCLEOTIDE SEQUENCE [LARGE SCALE GENOMIC DNA]</scope>
    <source>
        <strain evidence="9">cv. OR44</strain>
    </source>
</reference>
<dbReference type="SUPFAM" id="SSF161219">
    <property type="entry name" value="CHY zinc finger-like"/>
    <property type="match status" value="2"/>
</dbReference>
<evidence type="ECO:0000259" key="7">
    <source>
        <dbReference type="PROSITE" id="PS51266"/>
    </source>
</evidence>
<dbReference type="GO" id="GO:0006511">
    <property type="term" value="P:ubiquitin-dependent protein catabolic process"/>
    <property type="evidence" value="ECO:0007669"/>
    <property type="project" value="TreeGrafter"/>
</dbReference>
<dbReference type="PROSITE" id="PS50089">
    <property type="entry name" value="ZF_RING_2"/>
    <property type="match status" value="2"/>
</dbReference>
<dbReference type="Gene3D" id="1.20.120.520">
    <property type="entry name" value="nmb1532 protein domain like"/>
    <property type="match status" value="2"/>
</dbReference>
<dbReference type="EnsemblPlants" id="OMERI01G24940.5">
    <property type="protein sequence ID" value="OMERI01G24940.5"/>
    <property type="gene ID" value="OMERI01G24940"/>
</dbReference>
<feature type="region of interest" description="Disordered" evidence="5">
    <location>
        <begin position="351"/>
        <end position="374"/>
    </location>
</feature>
<dbReference type="Gramene" id="OMERI01G24940.5">
    <property type="protein sequence ID" value="OMERI01G24940.5"/>
    <property type="gene ID" value="OMERI01G24940"/>
</dbReference>
<feature type="domain" description="RING-type" evidence="6">
    <location>
        <begin position="1155"/>
        <end position="1196"/>
    </location>
</feature>
<keyword evidence="10" id="KW-1185">Reference proteome</keyword>